<comment type="caution">
    <text evidence="2">The sequence shown here is derived from an EMBL/GenBank/DDBJ whole genome shotgun (WGS) entry which is preliminary data.</text>
</comment>
<keyword evidence="1" id="KW-1133">Transmembrane helix</keyword>
<feature type="non-terminal residue" evidence="2">
    <location>
        <position position="123"/>
    </location>
</feature>
<keyword evidence="3" id="KW-1185">Reference proteome</keyword>
<dbReference type="Proteomes" id="UP000652761">
    <property type="component" value="Unassembled WGS sequence"/>
</dbReference>
<evidence type="ECO:0000313" key="3">
    <source>
        <dbReference type="Proteomes" id="UP000652761"/>
    </source>
</evidence>
<accession>A0A843W090</accession>
<evidence type="ECO:0000256" key="1">
    <source>
        <dbReference type="SAM" id="Phobius"/>
    </source>
</evidence>
<reference evidence="2" key="1">
    <citation type="submission" date="2017-07" db="EMBL/GenBank/DDBJ databases">
        <title>Taro Niue Genome Assembly and Annotation.</title>
        <authorList>
            <person name="Atibalentja N."/>
            <person name="Keating K."/>
            <person name="Fields C.J."/>
        </authorList>
    </citation>
    <scope>NUCLEOTIDE SEQUENCE</scope>
    <source>
        <strain evidence="2">Niue_2</strain>
        <tissue evidence="2">Leaf</tissue>
    </source>
</reference>
<dbReference type="PANTHER" id="PTHR35102">
    <property type="entry name" value="E3 UBIQUITIN-PROTEIN LIGASE"/>
    <property type="match status" value="1"/>
</dbReference>
<dbReference type="PANTHER" id="PTHR35102:SF1">
    <property type="entry name" value="E3 UBIQUITIN-PROTEIN LIGASE"/>
    <property type="match status" value="1"/>
</dbReference>
<evidence type="ECO:0000313" key="2">
    <source>
        <dbReference type="EMBL" id="MQM04543.1"/>
    </source>
</evidence>
<sequence>LVIPFLRFGEFISGGPHFPLTSDALRRVVTFQASREILVSVFHALLGWFIASPFILGAVYILLVPCFKVLVQKFSGPPSSPKKQLHPLSDIRLKVTSHRRVEELVPYEGTLGTSSFLGHRDEP</sequence>
<dbReference type="EMBL" id="NMUH01003238">
    <property type="protein sequence ID" value="MQM04543.1"/>
    <property type="molecule type" value="Genomic_DNA"/>
</dbReference>
<feature type="transmembrane region" description="Helical" evidence="1">
    <location>
        <begin position="37"/>
        <end position="63"/>
    </location>
</feature>
<gene>
    <name evidence="2" type="ORF">Taro_037341</name>
</gene>
<organism evidence="2 3">
    <name type="scientific">Colocasia esculenta</name>
    <name type="common">Wild taro</name>
    <name type="synonym">Arum esculentum</name>
    <dbReference type="NCBI Taxonomy" id="4460"/>
    <lineage>
        <taxon>Eukaryota</taxon>
        <taxon>Viridiplantae</taxon>
        <taxon>Streptophyta</taxon>
        <taxon>Embryophyta</taxon>
        <taxon>Tracheophyta</taxon>
        <taxon>Spermatophyta</taxon>
        <taxon>Magnoliopsida</taxon>
        <taxon>Liliopsida</taxon>
        <taxon>Araceae</taxon>
        <taxon>Aroideae</taxon>
        <taxon>Colocasieae</taxon>
        <taxon>Colocasia</taxon>
    </lineage>
</organism>
<protein>
    <submittedName>
        <fullName evidence="2">Uncharacterized protein</fullName>
    </submittedName>
</protein>
<feature type="non-terminal residue" evidence="2">
    <location>
        <position position="1"/>
    </location>
</feature>
<proteinExistence type="predicted"/>
<keyword evidence="1" id="KW-0812">Transmembrane</keyword>
<name>A0A843W090_COLES</name>
<keyword evidence="1" id="KW-0472">Membrane</keyword>
<dbReference type="OrthoDB" id="1914153at2759"/>
<dbReference type="AlphaFoldDB" id="A0A843W090"/>